<name>A0A8S5LUM0_9CAUD</name>
<organism evidence="1">
    <name type="scientific">Podoviridae sp. ctrub15</name>
    <dbReference type="NCBI Taxonomy" id="2826581"/>
    <lineage>
        <taxon>Viruses</taxon>
        <taxon>Duplodnaviria</taxon>
        <taxon>Heunggongvirae</taxon>
        <taxon>Uroviricota</taxon>
        <taxon>Caudoviricetes</taxon>
    </lineage>
</organism>
<evidence type="ECO:0000313" key="1">
    <source>
        <dbReference type="EMBL" id="DAD73741.1"/>
    </source>
</evidence>
<protein>
    <submittedName>
        <fullName evidence="1">Uncharacterized protein</fullName>
    </submittedName>
</protein>
<reference evidence="1" key="1">
    <citation type="journal article" date="2021" name="Proc. Natl. Acad. Sci. U.S.A.">
        <title>A Catalog of Tens of Thousands of Viruses from Human Metagenomes Reveals Hidden Associations with Chronic Diseases.</title>
        <authorList>
            <person name="Tisza M.J."/>
            <person name="Buck C.B."/>
        </authorList>
    </citation>
    <scope>NUCLEOTIDE SEQUENCE</scope>
    <source>
        <strain evidence="1">Ctrub15</strain>
    </source>
</reference>
<dbReference type="EMBL" id="BK014743">
    <property type="protein sequence ID" value="DAD73741.1"/>
    <property type="molecule type" value="Genomic_DNA"/>
</dbReference>
<accession>A0A8S5LUM0</accession>
<proteinExistence type="predicted"/>
<sequence>MSRQTQGLNSIKRRSQMSECYFDPAMQAHKERMQQVGWGAKFGPEGSSIIVKRPLN</sequence>